<feature type="region of interest" description="Disordered" evidence="10">
    <location>
        <begin position="1"/>
        <end position="39"/>
    </location>
</feature>
<keyword evidence="7 11" id="KW-1133">Transmembrane helix</keyword>
<keyword evidence="5" id="KW-0133">Cell shape</keyword>
<keyword evidence="3" id="KW-1003">Cell membrane</keyword>
<proteinExistence type="inferred from homology"/>
<dbReference type="EMBL" id="QMHM01000005">
    <property type="protein sequence ID" value="RAV80383.1"/>
    <property type="molecule type" value="Genomic_DNA"/>
</dbReference>
<dbReference type="Gene3D" id="3.90.1310.10">
    <property type="entry name" value="Penicillin-binding protein 2a (Domain 2)"/>
    <property type="match status" value="1"/>
</dbReference>
<dbReference type="AlphaFoldDB" id="A0A329NXK9"/>
<dbReference type="InterPro" id="IPR012338">
    <property type="entry name" value="Beta-lactam/transpept-like"/>
</dbReference>
<dbReference type="InterPro" id="IPR036138">
    <property type="entry name" value="PBP_dimer_sf"/>
</dbReference>
<evidence type="ECO:0000259" key="12">
    <source>
        <dbReference type="Pfam" id="PF00905"/>
    </source>
</evidence>
<dbReference type="SUPFAM" id="SSF56519">
    <property type="entry name" value="Penicillin binding protein dimerisation domain"/>
    <property type="match status" value="1"/>
</dbReference>
<feature type="domain" description="Penicillin-binding protein dimerisation" evidence="13">
    <location>
        <begin position="97"/>
        <end position="329"/>
    </location>
</feature>
<accession>A0A329NXK9</accession>
<dbReference type="InterPro" id="IPR005311">
    <property type="entry name" value="PBP_dimer"/>
</dbReference>
<name>A0A329NXK9_9LACT</name>
<keyword evidence="8 11" id="KW-0472">Membrane</keyword>
<evidence type="ECO:0000256" key="1">
    <source>
        <dbReference type="ARBA" id="ARBA00004162"/>
    </source>
</evidence>
<sequence length="706" mass="78909">MALNDDKKKKVGEGMSHDFDKSAKRKGRERQAQVNSKTLRRKSPHWHNYLNRLNILLYIVFILFALLIFRLGYLQVVNGQAFQELVHMTEKNMSEESVPRGYIVDRNHKMLVDNEGLQAINYTRGPNVTGEDMAKTARKLASFIHLDTGEVTERDRKDYWIASNQDRLNERMSEEDLRLRDSELYEKQLSYVSEEDINFSGDDLEAVLIYKRMNGAYALTPTLIKNKDVSNEEIALVSEHSNEMPGVNTTMDWRREYPQKDLLRSVIGSVTSEEEGLPSDKAEYYLAQGYARNDRVGKSYLEAMHEDTLHGAKTKYKTEINQRGEVVRTDKAYPGSMGNTVQLTIDTDFQKKIEEILEGYLHGSSTGKNNSIYVVASDPNNGEILAMAGKYRNEHGEIIDDALGTINSSFTMGSTVKGATVGAGYHYGVLKPGQENIFIDQPLYFTGTPRKASWWAAHNTSPVPINDVMALARSSNVYMIRTAMAIGGLPNYEAGMSLAGLDPETGNKLRNFYHQFGLGSSTGIDLQNEVTGLEGEGGNPGNYIDLAFGQYDTYTPMQLNQYVATIANGGKRYASHVLKQVLRENGEHESDTPQVVYQNQPKLLNAVQLSPEELGRIQQGFWSAANHPQGLSYNEFRGFPVTIAAKTGTAETGTEGIINSTFVSYAPYEQPKIALSVVIPEISASAYDKTAEVVGHKVLDAYYHKK</sequence>
<feature type="transmembrane region" description="Helical" evidence="11">
    <location>
        <begin position="49"/>
        <end position="73"/>
    </location>
</feature>
<organism evidence="14 15">
    <name type="scientific">Aerococcus urinae</name>
    <dbReference type="NCBI Taxonomy" id="1376"/>
    <lineage>
        <taxon>Bacteria</taxon>
        <taxon>Bacillati</taxon>
        <taxon>Bacillota</taxon>
        <taxon>Bacilli</taxon>
        <taxon>Lactobacillales</taxon>
        <taxon>Aerococcaceae</taxon>
        <taxon>Aerococcus</taxon>
    </lineage>
</organism>
<dbReference type="InterPro" id="IPR001460">
    <property type="entry name" value="PCN-bd_Tpept"/>
</dbReference>
<dbReference type="GO" id="GO:0008360">
    <property type="term" value="P:regulation of cell shape"/>
    <property type="evidence" value="ECO:0007669"/>
    <property type="project" value="UniProtKB-KW"/>
</dbReference>
<evidence type="ECO:0000256" key="8">
    <source>
        <dbReference type="ARBA" id="ARBA00023136"/>
    </source>
</evidence>
<evidence type="ECO:0000256" key="9">
    <source>
        <dbReference type="ARBA" id="ARBA00023316"/>
    </source>
</evidence>
<evidence type="ECO:0000256" key="5">
    <source>
        <dbReference type="ARBA" id="ARBA00022960"/>
    </source>
</evidence>
<dbReference type="GO" id="GO:0005886">
    <property type="term" value="C:plasma membrane"/>
    <property type="evidence" value="ECO:0007669"/>
    <property type="project" value="UniProtKB-SubCell"/>
</dbReference>
<evidence type="ECO:0000313" key="14">
    <source>
        <dbReference type="EMBL" id="RAV80383.1"/>
    </source>
</evidence>
<evidence type="ECO:0000256" key="11">
    <source>
        <dbReference type="SAM" id="Phobius"/>
    </source>
</evidence>
<evidence type="ECO:0000256" key="2">
    <source>
        <dbReference type="ARBA" id="ARBA00007171"/>
    </source>
</evidence>
<evidence type="ECO:0000256" key="4">
    <source>
        <dbReference type="ARBA" id="ARBA00022692"/>
    </source>
</evidence>
<dbReference type="GO" id="GO:0071555">
    <property type="term" value="P:cell wall organization"/>
    <property type="evidence" value="ECO:0007669"/>
    <property type="project" value="UniProtKB-KW"/>
</dbReference>
<keyword evidence="4 11" id="KW-0812">Transmembrane</keyword>
<dbReference type="InterPro" id="IPR050515">
    <property type="entry name" value="Beta-lactam/transpept"/>
</dbReference>
<evidence type="ECO:0000256" key="6">
    <source>
        <dbReference type="ARBA" id="ARBA00022984"/>
    </source>
</evidence>
<dbReference type="GO" id="GO:0008658">
    <property type="term" value="F:penicillin binding"/>
    <property type="evidence" value="ECO:0007669"/>
    <property type="project" value="InterPro"/>
</dbReference>
<dbReference type="Gene3D" id="1.10.10.1230">
    <property type="entry name" value="Penicillin-binding protein, N-terminal non-catalytic domain, head sub-domain"/>
    <property type="match status" value="1"/>
</dbReference>
<gene>
    <name evidence="14" type="ORF">DBT54_03585</name>
</gene>
<comment type="caution">
    <text evidence="14">The sequence shown here is derived from an EMBL/GenBank/DDBJ whole genome shotgun (WGS) entry which is preliminary data.</text>
</comment>
<evidence type="ECO:0000256" key="7">
    <source>
        <dbReference type="ARBA" id="ARBA00022989"/>
    </source>
</evidence>
<dbReference type="PANTHER" id="PTHR30627:SF2">
    <property type="entry name" value="PEPTIDOGLYCAN D,D-TRANSPEPTIDASE MRDA"/>
    <property type="match status" value="1"/>
</dbReference>
<dbReference type="Gene3D" id="3.40.710.10">
    <property type="entry name" value="DD-peptidase/beta-lactamase superfamily"/>
    <property type="match status" value="1"/>
</dbReference>
<keyword evidence="9" id="KW-0961">Cell wall biogenesis/degradation</keyword>
<evidence type="ECO:0000259" key="13">
    <source>
        <dbReference type="Pfam" id="PF03717"/>
    </source>
</evidence>
<comment type="subcellular location">
    <subcellularLocation>
        <location evidence="1">Cell membrane</location>
        <topology evidence="1">Single-pass membrane protein</topology>
    </subcellularLocation>
</comment>
<dbReference type="GO" id="GO:0009252">
    <property type="term" value="P:peptidoglycan biosynthetic process"/>
    <property type="evidence" value="ECO:0007669"/>
    <property type="project" value="UniProtKB-KW"/>
</dbReference>
<dbReference type="Pfam" id="PF00905">
    <property type="entry name" value="Transpeptidase"/>
    <property type="match status" value="1"/>
</dbReference>
<comment type="similarity">
    <text evidence="2">Belongs to the transpeptidase family.</text>
</comment>
<dbReference type="GO" id="GO:0071972">
    <property type="term" value="F:peptidoglycan L,D-transpeptidase activity"/>
    <property type="evidence" value="ECO:0007669"/>
    <property type="project" value="TreeGrafter"/>
</dbReference>
<dbReference type="SUPFAM" id="SSF56601">
    <property type="entry name" value="beta-lactamase/transpeptidase-like"/>
    <property type="match status" value="1"/>
</dbReference>
<feature type="compositionally biased region" description="Basic and acidic residues" evidence="10">
    <location>
        <begin position="1"/>
        <end position="22"/>
    </location>
</feature>
<protein>
    <submittedName>
        <fullName evidence="14">Penicillin-binding protein 2</fullName>
    </submittedName>
</protein>
<dbReference type="Proteomes" id="UP000251923">
    <property type="component" value="Unassembled WGS sequence"/>
</dbReference>
<feature type="domain" description="Penicillin-binding protein transpeptidase" evidence="12">
    <location>
        <begin position="373"/>
        <end position="689"/>
    </location>
</feature>
<dbReference type="PANTHER" id="PTHR30627">
    <property type="entry name" value="PEPTIDOGLYCAN D,D-TRANSPEPTIDASE"/>
    <property type="match status" value="1"/>
</dbReference>
<reference evidence="14 15" key="1">
    <citation type="submission" date="2018-04" db="EMBL/GenBank/DDBJ databases">
        <title>Aerococcus urinae genomes.</title>
        <authorList>
            <person name="Hilt E."/>
            <person name="Gilbert N.M."/>
            <person name="Thomas-White K."/>
            <person name="Putonti C."/>
            <person name="Lewis A.L."/>
            <person name="Visck K.L."/>
            <person name="Wolfe A.J."/>
        </authorList>
    </citation>
    <scope>NUCLEOTIDE SEQUENCE [LARGE SCALE GENOMIC DNA]</scope>
    <source>
        <strain evidence="14 15">UMB7480</strain>
    </source>
</reference>
<evidence type="ECO:0000256" key="3">
    <source>
        <dbReference type="ARBA" id="ARBA00022475"/>
    </source>
</evidence>
<dbReference type="Pfam" id="PF03717">
    <property type="entry name" value="PBP_dimer"/>
    <property type="match status" value="1"/>
</dbReference>
<evidence type="ECO:0000256" key="10">
    <source>
        <dbReference type="SAM" id="MobiDB-lite"/>
    </source>
</evidence>
<keyword evidence="6" id="KW-0573">Peptidoglycan synthesis</keyword>
<evidence type="ECO:0000313" key="15">
    <source>
        <dbReference type="Proteomes" id="UP000251923"/>
    </source>
</evidence>